<evidence type="ECO:0008006" key="9">
    <source>
        <dbReference type="Google" id="ProtNLM"/>
    </source>
</evidence>
<dbReference type="eggNOG" id="COG1584">
    <property type="taxonomic scope" value="Bacteria"/>
</dbReference>
<dbReference type="GO" id="GO:0005886">
    <property type="term" value="C:plasma membrane"/>
    <property type="evidence" value="ECO:0007669"/>
    <property type="project" value="TreeGrafter"/>
</dbReference>
<sequence length="233" mass="25340">MKQLVVGTVRAGRLTSFWNHECKRIQKTRCEGRSMMHDKRLGDPIVVGLAAFVVAQTLLNLPNAHLVPPQVTLFFMPAILVCGGLVYFLACIFSYVRGDTFGLSVNGFYGAFFTSLFLFFYLELKGVLQFGTQANEALGVFLLIWTIVTVPFVIAAFRVQLMFGLLFLFVFFAFLGGTLANLAGVNSAFGGYSGLISAAIGLILMAEALLKSVQVHVPQPSPSVADLIARSEA</sequence>
<feature type="transmembrane region" description="Helical" evidence="6">
    <location>
        <begin position="41"/>
        <end position="59"/>
    </location>
</feature>
<dbReference type="GO" id="GO:0015123">
    <property type="term" value="F:acetate transmembrane transporter activity"/>
    <property type="evidence" value="ECO:0007669"/>
    <property type="project" value="TreeGrafter"/>
</dbReference>
<dbReference type="AlphaFoldDB" id="F8IE23"/>
<evidence type="ECO:0000313" key="7">
    <source>
        <dbReference type="EMBL" id="AEJ43865.1"/>
    </source>
</evidence>
<keyword evidence="5 6" id="KW-0472">Membrane</keyword>
<dbReference type="HOGENOM" id="CLU_1375691_0_0_9"/>
<feature type="transmembrane region" description="Helical" evidence="6">
    <location>
        <begin position="189"/>
        <end position="210"/>
    </location>
</feature>
<feature type="transmembrane region" description="Helical" evidence="6">
    <location>
        <begin position="103"/>
        <end position="122"/>
    </location>
</feature>
<keyword evidence="3 6" id="KW-0812">Transmembrane</keyword>
<evidence type="ECO:0000313" key="8">
    <source>
        <dbReference type="Proteomes" id="UP000000292"/>
    </source>
</evidence>
<dbReference type="STRING" id="1048834.TC41_1951"/>
<evidence type="ECO:0000256" key="1">
    <source>
        <dbReference type="ARBA" id="ARBA00004141"/>
    </source>
</evidence>
<evidence type="ECO:0000256" key="6">
    <source>
        <dbReference type="SAM" id="Phobius"/>
    </source>
</evidence>
<dbReference type="EMBL" id="CP002902">
    <property type="protein sequence ID" value="AEJ43865.1"/>
    <property type="molecule type" value="Genomic_DNA"/>
</dbReference>
<dbReference type="KEGG" id="aad:TC41_1951"/>
<keyword evidence="4 6" id="KW-1133">Transmembrane helix</keyword>
<feature type="transmembrane region" description="Helical" evidence="6">
    <location>
        <begin position="137"/>
        <end position="157"/>
    </location>
</feature>
<feature type="transmembrane region" description="Helical" evidence="6">
    <location>
        <begin position="164"/>
        <end position="183"/>
    </location>
</feature>
<dbReference type="Pfam" id="PF01184">
    <property type="entry name" value="Gpr1_Fun34_YaaH"/>
    <property type="match status" value="1"/>
</dbReference>
<evidence type="ECO:0000256" key="2">
    <source>
        <dbReference type="ARBA" id="ARBA00005587"/>
    </source>
</evidence>
<protein>
    <recommendedName>
        <fullName evidence="9">GPR1/FUN34/yaaH family protein</fullName>
    </recommendedName>
</protein>
<dbReference type="PANTHER" id="PTHR31123">
    <property type="entry name" value="ACCUMULATION OF DYADS PROTEIN 2-RELATED"/>
    <property type="match status" value="1"/>
</dbReference>
<dbReference type="InterPro" id="IPR051633">
    <property type="entry name" value="AceTr"/>
</dbReference>
<accession>F8IE23</accession>
<reference evidence="7 8" key="1">
    <citation type="journal article" date="2011" name="J. Bacteriol.">
        <title>Complete Genome Sequence of Alicyclobacillus acidocaldarius Strain Tc-4-1.</title>
        <authorList>
            <person name="Chen Y."/>
            <person name="He Y."/>
            <person name="Zhang B."/>
            <person name="Yang J."/>
            <person name="Li W."/>
            <person name="Dong Z."/>
            <person name="Hu S."/>
        </authorList>
    </citation>
    <scope>NUCLEOTIDE SEQUENCE [LARGE SCALE GENOMIC DNA]</scope>
    <source>
        <strain evidence="7 8">Tc-4-1</strain>
    </source>
</reference>
<dbReference type="Proteomes" id="UP000000292">
    <property type="component" value="Chromosome"/>
</dbReference>
<reference evidence="8" key="2">
    <citation type="submission" date="2011-06" db="EMBL/GenBank/DDBJ databases">
        <title>The complete genome sequence of Alicyclobacillus acidocaldarius sp. Tc-4-1.</title>
        <authorList>
            <person name="Chen Y."/>
            <person name="He Y."/>
            <person name="Dong Z."/>
            <person name="Hu S."/>
        </authorList>
    </citation>
    <scope>NUCLEOTIDE SEQUENCE [LARGE SCALE GENOMIC DNA]</scope>
    <source>
        <strain evidence="8">Tc-4-1</strain>
    </source>
</reference>
<dbReference type="InterPro" id="IPR000791">
    <property type="entry name" value="Gpr1/Fun34/SatP-like"/>
</dbReference>
<gene>
    <name evidence="7" type="ordered locus">TC41_1951</name>
</gene>
<dbReference type="NCBIfam" id="NF038013">
    <property type="entry name" value="AceTr_1"/>
    <property type="match status" value="1"/>
</dbReference>
<name>F8IE23_ALIAT</name>
<dbReference type="PATRIC" id="fig|1048834.4.peg.1840"/>
<evidence type="ECO:0000256" key="5">
    <source>
        <dbReference type="ARBA" id="ARBA00023136"/>
    </source>
</evidence>
<comment type="subcellular location">
    <subcellularLocation>
        <location evidence="1">Membrane</location>
        <topology evidence="1">Multi-pass membrane protein</topology>
    </subcellularLocation>
</comment>
<evidence type="ECO:0000256" key="3">
    <source>
        <dbReference type="ARBA" id="ARBA00022692"/>
    </source>
</evidence>
<feature type="transmembrane region" description="Helical" evidence="6">
    <location>
        <begin position="71"/>
        <end position="96"/>
    </location>
</feature>
<evidence type="ECO:0000256" key="4">
    <source>
        <dbReference type="ARBA" id="ARBA00022989"/>
    </source>
</evidence>
<proteinExistence type="inferred from homology"/>
<organism evidence="7 8">
    <name type="scientific">Alicyclobacillus acidocaldarius (strain Tc-4-1)</name>
    <name type="common">Bacillus acidocaldarius</name>
    <dbReference type="NCBI Taxonomy" id="1048834"/>
    <lineage>
        <taxon>Bacteria</taxon>
        <taxon>Bacillati</taxon>
        <taxon>Bacillota</taxon>
        <taxon>Bacilli</taxon>
        <taxon>Bacillales</taxon>
        <taxon>Alicyclobacillaceae</taxon>
        <taxon>Alicyclobacillus</taxon>
    </lineage>
</organism>
<comment type="similarity">
    <text evidence="2">Belongs to the acetate uptake transporter (AceTr) (TC 2.A.96) family.</text>
</comment>
<dbReference type="PANTHER" id="PTHR31123:SF1">
    <property type="entry name" value="ACCUMULATION OF DYADS PROTEIN 2-RELATED"/>
    <property type="match status" value="1"/>
</dbReference>